<dbReference type="InterPro" id="IPR028938">
    <property type="entry name" value="Rsf1-like"/>
</dbReference>
<evidence type="ECO:0000256" key="4">
    <source>
        <dbReference type="SAM" id="MobiDB-lite"/>
    </source>
</evidence>
<feature type="region of interest" description="Disordered" evidence="4">
    <location>
        <begin position="744"/>
        <end position="776"/>
    </location>
</feature>
<keyword evidence="7" id="KW-1185">Reference proteome</keyword>
<evidence type="ECO:0000256" key="1">
    <source>
        <dbReference type="ARBA" id="ARBA00022723"/>
    </source>
</evidence>
<proteinExistence type="predicted"/>
<feature type="region of interest" description="Disordered" evidence="4">
    <location>
        <begin position="502"/>
        <end position="548"/>
    </location>
</feature>
<organism evidence="6 7">
    <name type="scientific">Saitoella complicata (strain BCRC 22490 / CBS 7301 / JCM 7358 / NBRC 10748 / NRRL Y-17804)</name>
    <dbReference type="NCBI Taxonomy" id="698492"/>
    <lineage>
        <taxon>Eukaryota</taxon>
        <taxon>Fungi</taxon>
        <taxon>Dikarya</taxon>
        <taxon>Ascomycota</taxon>
        <taxon>Taphrinomycotina</taxon>
        <taxon>Taphrinomycotina incertae sedis</taxon>
        <taxon>Saitoella</taxon>
    </lineage>
</organism>
<gene>
    <name evidence="6" type="ORF">G7K_0908-t1</name>
</gene>
<reference evidence="6 7" key="1">
    <citation type="journal article" date="2011" name="J. Gen. Appl. Microbiol.">
        <title>Draft genome sequencing of the enigmatic yeast Saitoella complicata.</title>
        <authorList>
            <person name="Nishida H."/>
            <person name="Hamamoto M."/>
            <person name="Sugiyama J."/>
        </authorList>
    </citation>
    <scope>NUCLEOTIDE SEQUENCE [LARGE SCALE GENOMIC DNA]</scope>
    <source>
        <strain evidence="6 7">NRRL Y-17804</strain>
    </source>
</reference>
<dbReference type="PANTHER" id="PTHR14296:SF3">
    <property type="entry name" value="DIKAR, ISOFORM F"/>
    <property type="match status" value="1"/>
</dbReference>
<dbReference type="SMART" id="SM00249">
    <property type="entry name" value="PHD"/>
    <property type="match status" value="1"/>
</dbReference>
<evidence type="ECO:0000256" key="2">
    <source>
        <dbReference type="ARBA" id="ARBA00022771"/>
    </source>
</evidence>
<dbReference type="GO" id="GO:0006355">
    <property type="term" value="P:regulation of DNA-templated transcription"/>
    <property type="evidence" value="ECO:0007669"/>
    <property type="project" value="InterPro"/>
</dbReference>
<feature type="region of interest" description="Disordered" evidence="4">
    <location>
        <begin position="227"/>
        <end position="257"/>
    </location>
</feature>
<evidence type="ECO:0000313" key="6">
    <source>
        <dbReference type="EMBL" id="GAO46684.1"/>
    </source>
</evidence>
<feature type="compositionally biased region" description="Low complexity" evidence="4">
    <location>
        <begin position="746"/>
        <end position="776"/>
    </location>
</feature>
<dbReference type="Gene3D" id="3.30.40.10">
    <property type="entry name" value="Zinc/RING finger domain, C3HC4 (zinc finger)"/>
    <property type="match status" value="1"/>
</dbReference>
<feature type="region of interest" description="Disordered" evidence="4">
    <location>
        <begin position="333"/>
        <end position="429"/>
    </location>
</feature>
<protein>
    <recommendedName>
        <fullName evidence="5">Zinc finger PHD-type domain-containing protein</fullName>
    </recommendedName>
</protein>
<evidence type="ECO:0000259" key="5">
    <source>
        <dbReference type="SMART" id="SM00249"/>
    </source>
</evidence>
<feature type="compositionally biased region" description="Basic residues" evidence="4">
    <location>
        <begin position="234"/>
        <end position="249"/>
    </location>
</feature>
<keyword evidence="3" id="KW-0862">Zinc</keyword>
<feature type="compositionally biased region" description="Basic and acidic residues" evidence="4">
    <location>
        <begin position="420"/>
        <end position="429"/>
    </location>
</feature>
<dbReference type="InterPro" id="IPR013083">
    <property type="entry name" value="Znf_RING/FYVE/PHD"/>
</dbReference>
<reference evidence="6 7" key="2">
    <citation type="journal article" date="2014" name="J. Gen. Appl. Microbiol.">
        <title>The early diverging ascomycetous budding yeast Saitoella complicata has three histone deacetylases belonging to the Clr6, Hos2, and Rpd3 lineages.</title>
        <authorList>
            <person name="Nishida H."/>
            <person name="Matsumoto T."/>
            <person name="Kondo S."/>
            <person name="Hamamoto M."/>
            <person name="Yoshikawa H."/>
        </authorList>
    </citation>
    <scope>NUCLEOTIDE SEQUENCE [LARGE SCALE GENOMIC DNA]</scope>
    <source>
        <strain evidence="6 7">NRRL Y-17804</strain>
    </source>
</reference>
<dbReference type="InterPro" id="IPR011011">
    <property type="entry name" value="Znf_FYVE_PHD"/>
</dbReference>
<feature type="region of interest" description="Disordered" evidence="4">
    <location>
        <begin position="573"/>
        <end position="676"/>
    </location>
</feature>
<comment type="caution">
    <text evidence="6">The sequence shown here is derived from an EMBL/GenBank/DDBJ whole genome shotgun (WGS) entry which is preliminary data.</text>
</comment>
<feature type="compositionally biased region" description="Low complexity" evidence="4">
    <location>
        <begin position="616"/>
        <end position="627"/>
    </location>
</feature>
<evidence type="ECO:0000256" key="3">
    <source>
        <dbReference type="ARBA" id="ARBA00022833"/>
    </source>
</evidence>
<dbReference type="InterPro" id="IPR001965">
    <property type="entry name" value="Znf_PHD"/>
</dbReference>
<dbReference type="OMA" id="HGENMDD"/>
<feature type="region of interest" description="Disordered" evidence="4">
    <location>
        <begin position="1"/>
        <end position="28"/>
    </location>
</feature>
<feature type="compositionally biased region" description="Low complexity" evidence="4">
    <location>
        <begin position="1"/>
        <end position="24"/>
    </location>
</feature>
<feature type="compositionally biased region" description="Low complexity" evidence="4">
    <location>
        <begin position="535"/>
        <end position="548"/>
    </location>
</feature>
<feature type="compositionally biased region" description="Basic and acidic residues" evidence="4">
    <location>
        <begin position="342"/>
        <end position="398"/>
    </location>
</feature>
<dbReference type="EMBL" id="BACD03000005">
    <property type="protein sequence ID" value="GAO46684.1"/>
    <property type="molecule type" value="Genomic_DNA"/>
</dbReference>
<keyword evidence="2" id="KW-0863">Zinc-finger</keyword>
<accession>A0A0E9NA28</accession>
<reference evidence="6 7" key="3">
    <citation type="journal article" date="2015" name="Genome Announc.">
        <title>Draft Genome Sequence of the Archiascomycetous Yeast Saitoella complicata.</title>
        <authorList>
            <person name="Yamauchi K."/>
            <person name="Kondo S."/>
            <person name="Hamamoto M."/>
            <person name="Takahashi Y."/>
            <person name="Ogura Y."/>
            <person name="Hayashi T."/>
            <person name="Nishida H."/>
        </authorList>
    </citation>
    <scope>NUCLEOTIDE SEQUENCE [LARGE SCALE GENOMIC DNA]</scope>
    <source>
        <strain evidence="6 7">NRRL Y-17804</strain>
    </source>
</reference>
<dbReference type="Proteomes" id="UP000033140">
    <property type="component" value="Unassembled WGS sequence"/>
</dbReference>
<evidence type="ECO:0000313" key="7">
    <source>
        <dbReference type="Proteomes" id="UP000033140"/>
    </source>
</evidence>
<dbReference type="AlphaFoldDB" id="A0A0E9NA28"/>
<feature type="compositionally biased region" description="Low complexity" evidence="4">
    <location>
        <begin position="584"/>
        <end position="608"/>
    </location>
</feature>
<dbReference type="PANTHER" id="PTHR14296">
    <property type="entry name" value="REMODELING AND SPACING FACTOR 1"/>
    <property type="match status" value="1"/>
</dbReference>
<dbReference type="GO" id="GO:0031213">
    <property type="term" value="C:RSF complex"/>
    <property type="evidence" value="ECO:0007669"/>
    <property type="project" value="InterPro"/>
</dbReference>
<feature type="region of interest" description="Disordered" evidence="4">
    <location>
        <begin position="120"/>
        <end position="151"/>
    </location>
</feature>
<dbReference type="STRING" id="698492.A0A0E9NA28"/>
<feature type="compositionally biased region" description="Low complexity" evidence="4">
    <location>
        <begin position="647"/>
        <end position="671"/>
    </location>
</feature>
<feature type="compositionally biased region" description="Pro residues" evidence="4">
    <location>
        <begin position="512"/>
        <end position="522"/>
    </location>
</feature>
<keyword evidence="1" id="KW-0479">Metal-binding</keyword>
<sequence>MSVSSLSPPPDDISISSHSTSISTPKPPVPLLAARAATPSVTDLPSLRQSWKYAAINQFVFMFWDALKVPEYEPEELELALLAEEDAVDGLCMKLRLTLVKAISSNRGITESNVDEFVNRQWERRRPHQPSPYRPPPTEDEKETGAEPATELRTWMELSLDEKLDVLWRLCEFQMDNPERFRERMGAGMSEQEQLGWRIDPIGFDYLGWSYYLLDDNRLYRRYEHVPDDEEKAPKKKTPARATRKRKRGAVVEEAEEEKEPKEKIEYGKWECICTTIDEWQSFTDSLAPSLSDPNTSALHTHLTTNVLPQLHLDAEARAREAAAKLKEQQKFEALNTRKRSSRLEAREAEERERMEKEREERRRRELVEEAERKTRGVKDGGERRMTREERLREREMRALGIEMSKQNTPATSEPPKSSPKKEPEQEKEETWLFDCPPCGTYGYNLDDGEMQICCERCDRWSHIKCVSDVKEREELIKRNDEGTLEGVVFVCERCKAKEGGQVKEEMKATPTPTPTPMPGPGPSAYNPYNPSPTPAQQAQQRPPVMAPQQQPMMVNPNTNATPYAAAAGMRGPPLGTFGGPAMPMVQQQQQQHAQQQLQTQPPQRKGQYPPEMAYPQQQCQIPVQGQWPPPATQPQPRAHTPGTPVQQGQGQWAQGVPQQPQQQRWQSPGAMQSGWRVPVGIAAQPQAQAQGMTQQGYTLQGQFGGLVPVQGQRVNGGYPQQGQVVRGGHPVYGSAQGQVNGVYGGVPLPQQQQGYYPPPQGRGQQYQGGYPPQQR</sequence>
<name>A0A0E9NA28_SAICN</name>
<feature type="domain" description="Zinc finger PHD-type" evidence="5">
    <location>
        <begin position="435"/>
        <end position="496"/>
    </location>
</feature>
<dbReference type="SUPFAM" id="SSF57903">
    <property type="entry name" value="FYVE/PHD zinc finger"/>
    <property type="match status" value="1"/>
</dbReference>
<dbReference type="GO" id="GO:0008270">
    <property type="term" value="F:zinc ion binding"/>
    <property type="evidence" value="ECO:0007669"/>
    <property type="project" value="UniProtKB-KW"/>
</dbReference>